<dbReference type="PANTHER" id="PTHR34351">
    <property type="entry name" value="SLR1927 PROTEIN-RELATED"/>
    <property type="match status" value="1"/>
</dbReference>
<feature type="transmembrane region" description="Helical" evidence="2">
    <location>
        <begin position="30"/>
        <end position="50"/>
    </location>
</feature>
<protein>
    <submittedName>
        <fullName evidence="4">Uncharacterized protein (DUF58 family)</fullName>
    </submittedName>
</protein>
<dbReference type="InterPro" id="IPR002881">
    <property type="entry name" value="DUF58"/>
</dbReference>
<proteinExistence type="predicted"/>
<comment type="caution">
    <text evidence="4">The sequence shown here is derived from an EMBL/GenBank/DDBJ whole genome shotgun (WGS) entry which is preliminary data.</text>
</comment>
<reference evidence="4 5" key="1">
    <citation type="submission" date="2020-08" db="EMBL/GenBank/DDBJ databases">
        <title>Sequencing the genomes of 1000 actinobacteria strains.</title>
        <authorList>
            <person name="Klenk H.-P."/>
        </authorList>
    </citation>
    <scope>NUCLEOTIDE SEQUENCE [LARGE SCALE GENOMIC DNA]</scope>
    <source>
        <strain evidence="4 5">DSM 44936</strain>
    </source>
</reference>
<dbReference type="Pfam" id="PF01882">
    <property type="entry name" value="DUF58"/>
    <property type="match status" value="1"/>
</dbReference>
<keyword evidence="2" id="KW-1133">Transmembrane helix</keyword>
<evidence type="ECO:0000259" key="3">
    <source>
        <dbReference type="Pfam" id="PF01882"/>
    </source>
</evidence>
<dbReference type="RefSeq" id="WP_184983728.1">
    <property type="nucleotide sequence ID" value="NZ_JACHIU010000001.1"/>
</dbReference>
<keyword evidence="5" id="KW-1185">Reference proteome</keyword>
<evidence type="ECO:0000256" key="1">
    <source>
        <dbReference type="SAM" id="MobiDB-lite"/>
    </source>
</evidence>
<dbReference type="PANTHER" id="PTHR34351:SF1">
    <property type="entry name" value="SLR1927 PROTEIN"/>
    <property type="match status" value="1"/>
</dbReference>
<feature type="region of interest" description="Disordered" evidence="1">
    <location>
        <begin position="1"/>
        <end position="33"/>
    </location>
</feature>
<dbReference type="EMBL" id="JACHIU010000001">
    <property type="protein sequence ID" value="MBB6474857.1"/>
    <property type="molecule type" value="Genomic_DNA"/>
</dbReference>
<dbReference type="AlphaFoldDB" id="A0A7X0M803"/>
<name>A0A7X0M803_9ACTN</name>
<sequence length="443" mass="44343">MTAPPPREPQLTGSGSGPRRRPATLPSPRGPRLTGSGVAAAIAGVVLVASGSATGYPALAGLGACALTLVLGAVLLVSPPVRLEGSRTVTPGRVTVDTGATGHLVVRNTGRLSTGRATASDGRATASDGHAAASDGHAAADDRRATAPGSGPTMSGGGARSGVLVPPLAPGAEARVEYAIPTPRRGLVTVGPLTLDRRDPLGLARRTDHLAPATVLWVRPRVHPLAAPPAGLAPGQEIRRDRAAESASAYDGLREYRAGDDPRRIHWPSTARTGQLVVRRPVEGTGPGAAVVLDTRTAALSPAAFEDAVEVAASVMTAAGPGDGAVTLHILGEDPAAALRAGARGPVDRLTLAEQADSGVASLRSLVRGTGPSGALILITGTDPEVPPLLASGRRSSGRAVLVRLAPDETSTTVRDGAGLTVISATSARTAVSALGRFGGGGR</sequence>
<feature type="region of interest" description="Disordered" evidence="1">
    <location>
        <begin position="111"/>
        <end position="166"/>
    </location>
</feature>
<gene>
    <name evidence="4" type="ORF">BJ992_004288</name>
</gene>
<feature type="compositionally biased region" description="Low complexity" evidence="1">
    <location>
        <begin position="124"/>
        <end position="137"/>
    </location>
</feature>
<evidence type="ECO:0000313" key="4">
    <source>
        <dbReference type="EMBL" id="MBB6474857.1"/>
    </source>
</evidence>
<feature type="transmembrane region" description="Helical" evidence="2">
    <location>
        <begin position="56"/>
        <end position="77"/>
    </location>
</feature>
<dbReference type="Proteomes" id="UP000555564">
    <property type="component" value="Unassembled WGS sequence"/>
</dbReference>
<accession>A0A7X0M803</accession>
<evidence type="ECO:0000256" key="2">
    <source>
        <dbReference type="SAM" id="Phobius"/>
    </source>
</evidence>
<evidence type="ECO:0000313" key="5">
    <source>
        <dbReference type="Proteomes" id="UP000555564"/>
    </source>
</evidence>
<organism evidence="4 5">
    <name type="scientific">Sphaerisporangium rubeum</name>
    <dbReference type="NCBI Taxonomy" id="321317"/>
    <lineage>
        <taxon>Bacteria</taxon>
        <taxon>Bacillati</taxon>
        <taxon>Actinomycetota</taxon>
        <taxon>Actinomycetes</taxon>
        <taxon>Streptosporangiales</taxon>
        <taxon>Streptosporangiaceae</taxon>
        <taxon>Sphaerisporangium</taxon>
    </lineage>
</organism>
<keyword evidence="2" id="KW-0812">Transmembrane</keyword>
<keyword evidence="2" id="KW-0472">Membrane</keyword>
<feature type="domain" description="DUF58" evidence="3">
    <location>
        <begin position="253"/>
        <end position="319"/>
    </location>
</feature>